<evidence type="ECO:0000256" key="7">
    <source>
        <dbReference type="SAM" id="Phobius"/>
    </source>
</evidence>
<gene>
    <name evidence="8" type="ORF">FKV68_12190</name>
</gene>
<evidence type="ECO:0000256" key="6">
    <source>
        <dbReference type="SAM" id="MobiDB-lite"/>
    </source>
</evidence>
<dbReference type="InterPro" id="IPR001248">
    <property type="entry name" value="Pur-cyt_permease"/>
</dbReference>
<keyword evidence="3 7" id="KW-0812">Transmembrane</keyword>
<dbReference type="PANTHER" id="PTHR30569">
    <property type="entry name" value="CYTOSINE TRANSPORTER CODB"/>
    <property type="match status" value="1"/>
</dbReference>
<evidence type="ECO:0000313" key="8">
    <source>
        <dbReference type="EMBL" id="QLL62154.1"/>
    </source>
</evidence>
<dbReference type="PANTHER" id="PTHR30569:SF0">
    <property type="entry name" value="CYTOSINE PERMEASE"/>
    <property type="match status" value="1"/>
</dbReference>
<dbReference type="GO" id="GO:0005886">
    <property type="term" value="C:plasma membrane"/>
    <property type="evidence" value="ECO:0007669"/>
    <property type="project" value="TreeGrafter"/>
</dbReference>
<accession>A0A859QFA5</accession>
<organism evidence="8 9">
    <name type="scientific">Sinorhizobium mexicanum</name>
    <dbReference type="NCBI Taxonomy" id="375549"/>
    <lineage>
        <taxon>Bacteria</taxon>
        <taxon>Pseudomonadati</taxon>
        <taxon>Pseudomonadota</taxon>
        <taxon>Alphaproteobacteria</taxon>
        <taxon>Hyphomicrobiales</taxon>
        <taxon>Rhizobiaceae</taxon>
        <taxon>Sinorhizobium/Ensifer group</taxon>
        <taxon>Sinorhizobium</taxon>
    </lineage>
</organism>
<sequence length="516" mass="55407">MLHGDLASTPLMLPSWRKATVSQGNTPRKGDYKMSMQNPSNGKEARATETVSAIAEIESILSATEEDIADYTESVVPLEKRRSNFRMLAQFLSMQAVFGTVLVGYGARFQGLTLSQLIISMLIAVAVMSLYCLGSANAGAATGQTHSVMARSVFGTLGSALVSLLLIVNGMAFYLFTVKFVIDITGGLMTLPAVGLVTAVLAFVMIINTYFGFEGVQRFAQYIAVPVILIWGVYATIRAFFATSGDVLAAIPHVDAPTSMIMVTGALVGLSTWGNEPDFFRYAKVGRESLWNLPTIIVSYLVGALLFPVMGYMIAALSNQPDFGQSISYFVNFTMFGSALIGIAVIVINQWAVQDGNLYIAVNGAQNLLSGIRGWRRQYTVVALGLIATVLTFYLPNLQDTFNIVTGIGSTTVPVASTIMAIDLFLLPLLFGIKRPMHRVANWSELGIANWPGVIALAAGTLVGLYTAGLLPMLNTAYIGFPALQSWIVGGVVYIIGVAFVQKHANVKALLGFARI</sequence>
<comment type="subcellular location">
    <subcellularLocation>
        <location evidence="1">Membrane</location>
        <topology evidence="1">Multi-pass membrane protein</topology>
    </subcellularLocation>
</comment>
<feature type="transmembrane region" description="Helical" evidence="7">
    <location>
        <begin position="247"/>
        <end position="270"/>
    </location>
</feature>
<evidence type="ECO:0000256" key="3">
    <source>
        <dbReference type="ARBA" id="ARBA00022692"/>
    </source>
</evidence>
<feature type="transmembrane region" description="Helical" evidence="7">
    <location>
        <begin position="88"/>
        <end position="107"/>
    </location>
</feature>
<feature type="region of interest" description="Disordered" evidence="6">
    <location>
        <begin position="22"/>
        <end position="47"/>
    </location>
</feature>
<feature type="transmembrane region" description="Helical" evidence="7">
    <location>
        <begin position="113"/>
        <end position="133"/>
    </location>
</feature>
<feature type="transmembrane region" description="Helical" evidence="7">
    <location>
        <begin position="219"/>
        <end position="241"/>
    </location>
</feature>
<dbReference type="GO" id="GO:0015209">
    <property type="term" value="F:cytosine transmembrane transporter activity"/>
    <property type="evidence" value="ECO:0007669"/>
    <property type="project" value="InterPro"/>
</dbReference>
<feature type="transmembrane region" description="Helical" evidence="7">
    <location>
        <begin position="454"/>
        <end position="473"/>
    </location>
</feature>
<keyword evidence="4 7" id="KW-1133">Transmembrane helix</keyword>
<evidence type="ECO:0000256" key="2">
    <source>
        <dbReference type="ARBA" id="ARBA00008974"/>
    </source>
</evidence>
<dbReference type="Gene3D" id="1.10.4160.10">
    <property type="entry name" value="Hydantoin permease"/>
    <property type="match status" value="1"/>
</dbReference>
<evidence type="ECO:0000313" key="9">
    <source>
        <dbReference type="Proteomes" id="UP000510721"/>
    </source>
</evidence>
<evidence type="ECO:0000256" key="5">
    <source>
        <dbReference type="ARBA" id="ARBA00023136"/>
    </source>
</evidence>
<protein>
    <recommendedName>
        <fullName evidence="10">Cytosine permease</fullName>
    </recommendedName>
</protein>
<feature type="transmembrane region" description="Helical" evidence="7">
    <location>
        <begin position="415"/>
        <end position="433"/>
    </location>
</feature>
<evidence type="ECO:0008006" key="10">
    <source>
        <dbReference type="Google" id="ProtNLM"/>
    </source>
</evidence>
<dbReference type="Proteomes" id="UP000510721">
    <property type="component" value="Chromosome"/>
</dbReference>
<feature type="transmembrane region" description="Helical" evidence="7">
    <location>
        <begin position="188"/>
        <end position="207"/>
    </location>
</feature>
<keyword evidence="5 7" id="KW-0472">Membrane</keyword>
<evidence type="ECO:0000256" key="1">
    <source>
        <dbReference type="ARBA" id="ARBA00004141"/>
    </source>
</evidence>
<keyword evidence="9" id="KW-1185">Reference proteome</keyword>
<evidence type="ECO:0000256" key="4">
    <source>
        <dbReference type="ARBA" id="ARBA00022989"/>
    </source>
</evidence>
<proteinExistence type="inferred from homology"/>
<dbReference type="InterPro" id="IPR030191">
    <property type="entry name" value="CodB"/>
</dbReference>
<feature type="transmembrane region" description="Helical" evidence="7">
    <location>
        <begin position="327"/>
        <end position="348"/>
    </location>
</feature>
<dbReference type="EMBL" id="CP041238">
    <property type="protein sequence ID" value="QLL62154.1"/>
    <property type="molecule type" value="Genomic_DNA"/>
</dbReference>
<feature type="transmembrane region" description="Helical" evidence="7">
    <location>
        <begin position="379"/>
        <end position="395"/>
    </location>
</feature>
<feature type="transmembrane region" description="Helical" evidence="7">
    <location>
        <begin position="479"/>
        <end position="501"/>
    </location>
</feature>
<feature type="transmembrane region" description="Helical" evidence="7">
    <location>
        <begin position="290"/>
        <end position="315"/>
    </location>
</feature>
<dbReference type="KEGG" id="emx:FKV68_12190"/>
<comment type="similarity">
    <text evidence="2">Belongs to the purine-cytosine permease (2.A.39) family.</text>
</comment>
<dbReference type="Pfam" id="PF02133">
    <property type="entry name" value="Transp_cyt_pur"/>
    <property type="match status" value="1"/>
</dbReference>
<reference evidence="8 9" key="1">
    <citation type="submission" date="2019-06" db="EMBL/GenBank/DDBJ databases">
        <title>Complete genome sequence of Ensifer mexicanus ITTG R7 isolated from nodules of Acacia angustissima (Mill.) Kuntze.</title>
        <authorList>
            <person name="Rincon-Rosales R."/>
            <person name="Rogel M.A."/>
            <person name="Guerrero G."/>
            <person name="Rincon-Molina C.I."/>
            <person name="Lopez-Lopez A."/>
            <person name="Martinez-Romero E."/>
        </authorList>
    </citation>
    <scope>NUCLEOTIDE SEQUENCE [LARGE SCALE GENOMIC DNA]</scope>
    <source>
        <strain evidence="8 9">ITTG R7</strain>
    </source>
</reference>
<dbReference type="AlphaFoldDB" id="A0A859QFA5"/>
<feature type="transmembrane region" description="Helical" evidence="7">
    <location>
        <begin position="153"/>
        <end position="176"/>
    </location>
</feature>
<name>A0A859QFA5_9HYPH</name>